<feature type="transmembrane region" description="Helical" evidence="6">
    <location>
        <begin position="337"/>
        <end position="361"/>
    </location>
</feature>
<dbReference type="Proteomes" id="UP001161247">
    <property type="component" value="Chromosome 6"/>
</dbReference>
<feature type="transmembrane region" description="Helical" evidence="6">
    <location>
        <begin position="908"/>
        <end position="932"/>
    </location>
</feature>
<keyword evidence="4 6" id="KW-1133">Transmembrane helix</keyword>
<evidence type="ECO:0000256" key="5">
    <source>
        <dbReference type="ARBA" id="ARBA00023136"/>
    </source>
</evidence>
<evidence type="ECO:0000313" key="8">
    <source>
        <dbReference type="Proteomes" id="UP001161247"/>
    </source>
</evidence>
<feature type="transmembrane region" description="Helical" evidence="6">
    <location>
        <begin position="122"/>
        <end position="143"/>
    </location>
</feature>
<feature type="transmembrane region" description="Helical" evidence="6">
    <location>
        <begin position="791"/>
        <end position="814"/>
    </location>
</feature>
<dbReference type="GO" id="GO:0042910">
    <property type="term" value="F:xenobiotic transmembrane transporter activity"/>
    <property type="evidence" value="ECO:0007669"/>
    <property type="project" value="InterPro"/>
</dbReference>
<evidence type="ECO:0000256" key="3">
    <source>
        <dbReference type="ARBA" id="ARBA00022692"/>
    </source>
</evidence>
<dbReference type="NCBIfam" id="TIGR00797">
    <property type="entry name" value="matE"/>
    <property type="match status" value="2"/>
</dbReference>
<feature type="transmembrane region" description="Helical" evidence="6">
    <location>
        <begin position="835"/>
        <end position="858"/>
    </location>
</feature>
<proteinExistence type="inferred from homology"/>
<feature type="transmembrane region" description="Helical" evidence="6">
    <location>
        <begin position="214"/>
        <end position="236"/>
    </location>
</feature>
<feature type="transmembrane region" description="Helical" evidence="6">
    <location>
        <begin position="938"/>
        <end position="959"/>
    </location>
</feature>
<comment type="similarity">
    <text evidence="2 6">Belongs to the multi antimicrobial extrusion (MATE) (TC 2.A.66.1) family.</text>
</comment>
<feature type="transmembrane region" description="Helical" evidence="6">
    <location>
        <begin position="440"/>
        <end position="462"/>
    </location>
</feature>
<dbReference type="GO" id="GO:1990961">
    <property type="term" value="P:xenobiotic detoxification by transmembrane export across the plasma membrane"/>
    <property type="evidence" value="ECO:0007669"/>
    <property type="project" value="InterPro"/>
</dbReference>
<feature type="transmembrane region" description="Helical" evidence="6">
    <location>
        <begin position="653"/>
        <end position="674"/>
    </location>
</feature>
<sequence length="980" mass="107733">MSKQRYVEEDVKVPLLETKREESDEDQCLSRRVLIESKKLWRIVGPAIFGRIASFSMFVVTQAFAGHLGELELAGLSIASSVISGFDFGLMLGMASALETLCGQAFGAKKYHMLGIYLQRSWIVLLLCGLLTLPLYIFATPVLKLLGQPDDVAELSGVVTLYLIPLHFSFTIQFPLQRFLQSQLKNNVTALVQFGAFVTHVMLSWIVVSKFKLGLLGATAVLNISWWLIVVGLFAYTVCGGCPQTWTGFSFEAFSGLWEFIKLSASSGVMLCLENWYYRILTVLTGNLPDAKIAVDALAICMNINGWEMMIPLGFFAGTGVRVANELGAGNGKAAKFATIVAVSQSIAIGFIFWLFIIFFHSQLGFIFTDSPVVIEAVHRLSILLAFTVLLNSVQPILSGVAVGSGWQAYVAYINLGCYYLLGVPLGFTMGWAFNFGVKGIWAGMIFGGTAVQTLILAIITARCDWEKEAERANKHVENYCSCTLIPKMSNVISTDEDDAKVPLLQHHPNHALQTNRDGSIEEGQRLTTRILVESKKLWRIVGPAIFGRIASYSTFAVSQAFAGHLGDLEFAGFSIASSVISSFNYGLFLGMASALETLCGQAYGAKRYSMLGIYLQRSWIILFLCGILTLPLYIFATPILKLLGQPDDVAQISGTVAIHLIPIHFSFVVQFPLQRFLQSQLKNYVTALIQFGVFLIHLALNWLIVSRFHLELVSATVILSLSWWLMVVGLLVYCLSGGCPQTWTGFSVEAFSGLWEFLKLSAYSGVMLCLENWYYRILIVMTGNLPNAKIVIDALSVCMNISGWITMIPMGFLAGTGVRVANELGTGNGKAAKFASIVSVTQSSIIGLFFSLIIIFFRDELGLIFTESSVVLEAVRNLSLLLAFTIPLNSVQFILTGVAVGSGWQAYVAYINLGCYYLLGVPSGLVMGWLFHFGVMGIWAGMIFGTAAQTVILAMITARCDWEKEADRADKHVRKWEGR</sequence>
<dbReference type="AlphaFoldDB" id="A0AAV1DT95"/>
<feature type="transmembrane region" description="Helical" evidence="6">
    <location>
        <begin position="686"/>
        <end position="706"/>
    </location>
</feature>
<accession>A0AAV1DT95</accession>
<feature type="transmembrane region" description="Helical" evidence="6">
    <location>
        <begin position="188"/>
        <end position="208"/>
    </location>
</feature>
<evidence type="ECO:0000256" key="4">
    <source>
        <dbReference type="ARBA" id="ARBA00022989"/>
    </source>
</evidence>
<feature type="transmembrane region" description="Helical" evidence="6">
    <location>
        <begin position="620"/>
        <end position="641"/>
    </location>
</feature>
<feature type="transmembrane region" description="Helical" evidence="6">
    <location>
        <begin position="40"/>
        <end position="64"/>
    </location>
</feature>
<reference evidence="7" key="1">
    <citation type="submission" date="2023-03" db="EMBL/GenBank/DDBJ databases">
        <authorList>
            <person name="Julca I."/>
        </authorList>
    </citation>
    <scope>NUCLEOTIDE SEQUENCE</scope>
</reference>
<dbReference type="InterPro" id="IPR002528">
    <property type="entry name" value="MATE_fam"/>
</dbReference>
<keyword evidence="5 6" id="KW-0472">Membrane</keyword>
<feature type="transmembrane region" description="Helical" evidence="6">
    <location>
        <begin position="538"/>
        <end position="556"/>
    </location>
</feature>
<keyword evidence="8" id="KW-1185">Reference proteome</keyword>
<evidence type="ECO:0000256" key="6">
    <source>
        <dbReference type="RuleBase" id="RU004914"/>
    </source>
</evidence>
<evidence type="ECO:0000256" key="1">
    <source>
        <dbReference type="ARBA" id="ARBA00004141"/>
    </source>
</evidence>
<dbReference type="Pfam" id="PF01554">
    <property type="entry name" value="MatE"/>
    <property type="match status" value="4"/>
</dbReference>
<feature type="transmembrane region" description="Helical" evidence="6">
    <location>
        <begin position="878"/>
        <end position="901"/>
    </location>
</feature>
<dbReference type="EMBL" id="OX459123">
    <property type="protein sequence ID" value="CAI9111101.1"/>
    <property type="molecule type" value="Genomic_DNA"/>
</dbReference>
<keyword evidence="3 6" id="KW-0812">Transmembrane</keyword>
<feature type="transmembrane region" description="Helical" evidence="6">
    <location>
        <begin position="76"/>
        <end position="101"/>
    </location>
</feature>
<feature type="transmembrane region" description="Helical" evidence="6">
    <location>
        <begin position="155"/>
        <end position="176"/>
    </location>
</feature>
<organism evidence="7 8">
    <name type="scientific">Oldenlandia corymbosa var. corymbosa</name>
    <dbReference type="NCBI Taxonomy" id="529605"/>
    <lineage>
        <taxon>Eukaryota</taxon>
        <taxon>Viridiplantae</taxon>
        <taxon>Streptophyta</taxon>
        <taxon>Embryophyta</taxon>
        <taxon>Tracheophyta</taxon>
        <taxon>Spermatophyta</taxon>
        <taxon>Magnoliopsida</taxon>
        <taxon>eudicotyledons</taxon>
        <taxon>Gunneridae</taxon>
        <taxon>Pentapetalae</taxon>
        <taxon>asterids</taxon>
        <taxon>lamiids</taxon>
        <taxon>Gentianales</taxon>
        <taxon>Rubiaceae</taxon>
        <taxon>Rubioideae</taxon>
        <taxon>Spermacoceae</taxon>
        <taxon>Hedyotis-Oldenlandia complex</taxon>
        <taxon>Oldenlandia</taxon>
    </lineage>
</organism>
<protein>
    <recommendedName>
        <fullName evidence="6">Protein DETOXIFICATION</fullName>
    </recommendedName>
    <alternativeName>
        <fullName evidence="6">Multidrug and toxic compound extrusion protein</fullName>
    </alternativeName>
</protein>
<dbReference type="CDD" id="cd13132">
    <property type="entry name" value="MATE_eukaryotic"/>
    <property type="match status" value="2"/>
</dbReference>
<feature type="transmembrane region" description="Helical" evidence="6">
    <location>
        <begin position="576"/>
        <end position="599"/>
    </location>
</feature>
<evidence type="ECO:0000313" key="7">
    <source>
        <dbReference type="EMBL" id="CAI9111101.1"/>
    </source>
</evidence>
<feature type="transmembrane region" description="Helical" evidence="6">
    <location>
        <begin position="758"/>
        <end position="776"/>
    </location>
</feature>
<feature type="transmembrane region" description="Helical" evidence="6">
    <location>
        <begin position="381"/>
        <end position="403"/>
    </location>
</feature>
<gene>
    <name evidence="7" type="ORF">OLC1_LOCUS18605</name>
</gene>
<feature type="transmembrane region" description="Helical" evidence="6">
    <location>
        <begin position="410"/>
        <end position="434"/>
    </location>
</feature>
<evidence type="ECO:0000256" key="2">
    <source>
        <dbReference type="ARBA" id="ARBA00010199"/>
    </source>
</evidence>
<comment type="subcellular location">
    <subcellularLocation>
        <location evidence="1">Membrane</location>
        <topology evidence="1">Multi-pass membrane protein</topology>
    </subcellularLocation>
</comment>
<dbReference type="PANTHER" id="PTHR11206">
    <property type="entry name" value="MULTIDRUG RESISTANCE PROTEIN"/>
    <property type="match status" value="1"/>
</dbReference>
<dbReference type="InterPro" id="IPR045069">
    <property type="entry name" value="MATE_euk"/>
</dbReference>
<name>A0AAV1DT95_OLDCO</name>
<dbReference type="GO" id="GO:0015297">
    <property type="term" value="F:antiporter activity"/>
    <property type="evidence" value="ECO:0007669"/>
    <property type="project" value="InterPro"/>
</dbReference>
<dbReference type="GO" id="GO:0016020">
    <property type="term" value="C:membrane"/>
    <property type="evidence" value="ECO:0007669"/>
    <property type="project" value="UniProtKB-SubCell"/>
</dbReference>
<feature type="transmembrane region" description="Helical" evidence="6">
    <location>
        <begin position="718"/>
        <end position="737"/>
    </location>
</feature>